<protein>
    <submittedName>
        <fullName evidence="2">Uncharacterized protein</fullName>
    </submittedName>
</protein>
<feature type="transmembrane region" description="Helical" evidence="1">
    <location>
        <begin position="32"/>
        <end position="52"/>
    </location>
</feature>
<evidence type="ECO:0000313" key="3">
    <source>
        <dbReference type="Proteomes" id="UP000815677"/>
    </source>
</evidence>
<feature type="transmembrane region" description="Helical" evidence="1">
    <location>
        <begin position="72"/>
        <end position="91"/>
    </location>
</feature>
<accession>A0ABQ0L4M8</accession>
<gene>
    <name evidence="2" type="ORF">MCHLO_02955</name>
</gene>
<name>A0ABQ0L4M8_MYCCL</name>
<evidence type="ECO:0000256" key="1">
    <source>
        <dbReference type="SAM" id="Phobius"/>
    </source>
</evidence>
<keyword evidence="1" id="KW-0472">Membrane</keyword>
<sequence>MRGTASSAKYSMGVRCNPRRAARRRLDTDHRLYIACSLPLCHYSIFLASTATTPDLSLLSLEYSPFDMADDLGAACCGVFALCGFAALATWCNGIMPRGGCCCGSCCTRSLNEDSWEKELAKDRAHLRDSAVLDKDKIPKSDSPNAQPAPVEPMARVRDLLYGTFLGSLSLHDTISWASPPSFLLASTII</sequence>
<keyword evidence="3" id="KW-1185">Reference proteome</keyword>
<organism evidence="2 3">
    <name type="scientific">Mycena chlorophos</name>
    <name type="common">Agaric fungus</name>
    <name type="synonym">Agaricus chlorophos</name>
    <dbReference type="NCBI Taxonomy" id="658473"/>
    <lineage>
        <taxon>Eukaryota</taxon>
        <taxon>Fungi</taxon>
        <taxon>Dikarya</taxon>
        <taxon>Basidiomycota</taxon>
        <taxon>Agaricomycotina</taxon>
        <taxon>Agaricomycetes</taxon>
        <taxon>Agaricomycetidae</taxon>
        <taxon>Agaricales</taxon>
        <taxon>Marasmiineae</taxon>
        <taxon>Mycenaceae</taxon>
        <taxon>Mycena</taxon>
    </lineage>
</organism>
<reference evidence="2" key="1">
    <citation type="submission" date="2014-09" db="EMBL/GenBank/DDBJ databases">
        <title>Genome sequence of the luminous mushroom Mycena chlorophos for searching fungal bioluminescence genes.</title>
        <authorList>
            <person name="Tanaka Y."/>
            <person name="Kasuga D."/>
            <person name="Oba Y."/>
            <person name="Hase S."/>
            <person name="Sato K."/>
            <person name="Oba Y."/>
            <person name="Sakakibara Y."/>
        </authorList>
    </citation>
    <scope>NUCLEOTIDE SEQUENCE</scope>
</reference>
<keyword evidence="1" id="KW-0812">Transmembrane</keyword>
<proteinExistence type="predicted"/>
<keyword evidence="1" id="KW-1133">Transmembrane helix</keyword>
<dbReference type="EMBL" id="DF841140">
    <property type="protein sequence ID" value="GAT45369.1"/>
    <property type="molecule type" value="Genomic_DNA"/>
</dbReference>
<evidence type="ECO:0000313" key="2">
    <source>
        <dbReference type="EMBL" id="GAT45369.1"/>
    </source>
</evidence>
<dbReference type="Proteomes" id="UP000815677">
    <property type="component" value="Unassembled WGS sequence"/>
</dbReference>